<dbReference type="GO" id="GO:0006357">
    <property type="term" value="P:regulation of transcription by RNA polymerase II"/>
    <property type="evidence" value="ECO:0007669"/>
    <property type="project" value="TreeGrafter"/>
</dbReference>
<evidence type="ECO:0000313" key="6">
    <source>
        <dbReference type="EMBL" id="KAH0565523.1"/>
    </source>
</evidence>
<sequence length="960" mass="107125">MEKKIRDDDEIQSPNKRSKLGDGSHLLIRLGARVGDSRSRSASPDRSDRSCHSAVFEARVDSAASRSTSPTKHREPHPPGNPDARIDGTVSRSSNGSFPEATWISATPPSERHYIIQSRRCDNIKPHVNEHWRANGPVQKCTTCTAKAAGGGACRFEGLRAFAGVPVGKEIKNFDYDIRIHDKPHITTKMTVTDMRRPKKPLPKNFKSSLAGFRGSEQPDFMDWVLRSREDDLQRLAVSDMAPTNHYPHGISEAARRIETVAKSLAKSRDSDLVQDNAEALTCVLSNTNQSAFDILRLIAPTLHRILDQTAPYLIVENAAGSPLPPVIFRSPVSDERVTCDSCGTTCFLGSCVCVLCGREMCVDCWRSWQNGPELFTPRLDRCANRKRHTKKHFYTVNRSGVAEVNWLLRHTSPKTWSLIQEAFPFLSPHQTLGSSQAKERQILPVDLLASFKKFVHNDNSGPLLGKSIGPLIGLPLPETFSYRERPLTNEIHAALLKHSRPLLPNFEVKDLSPEAFPLTDCLFRNIWHLQGDRARGMPIVISGMLSRFNVAWTPAYFTNNYGDEQCWLVNCSTNETLHGGEIVTVREFFQSFETYSFRGVTTSMKLKDWPPHDDFATHFPELFEDFQKALPFPDRMSRGGFANLASHFPTEVLQPDLGPKMYCAYPAPEFFDCFSGEEKGSTRLHLDVTCAINVMVYAVPVPEGRETASPPAAVWDIFEPRDTKTLNEYLRQKYPHMGIDDPVNRQVFYLSSDDLSILNTEKWGYTKSFRILQEPGDAVLIPAGCAHQVANGRGSIKVAVDFIAAERIHVCEDVMTMFRDMAAQYKYPLRDEDAGHSEKGGPTKSRKSNLKNQRRVSAAPTATKISLGVKEDILQLYNCLYFTYFQIRGLDLSMKLGSYGHGSRGVDAIFSHRVPGGHQVTVRGIADVAIGEVAPKRSNAEGDQLSEDGNASKVDSTSS</sequence>
<dbReference type="GO" id="GO:0003712">
    <property type="term" value="F:transcription coregulator activity"/>
    <property type="evidence" value="ECO:0007669"/>
    <property type="project" value="TreeGrafter"/>
</dbReference>
<dbReference type="GO" id="GO:0031490">
    <property type="term" value="F:chromatin DNA binding"/>
    <property type="evidence" value="ECO:0007669"/>
    <property type="project" value="TreeGrafter"/>
</dbReference>
<dbReference type="PROSITE" id="PS51184">
    <property type="entry name" value="JMJC"/>
    <property type="match status" value="1"/>
</dbReference>
<feature type="region of interest" description="Disordered" evidence="4">
    <location>
        <begin position="833"/>
        <end position="857"/>
    </location>
</feature>
<feature type="compositionally biased region" description="Basic and acidic residues" evidence="4">
    <location>
        <begin position="833"/>
        <end position="842"/>
    </location>
</feature>
<dbReference type="EMBL" id="JAGHQM010000085">
    <property type="protein sequence ID" value="KAH0565523.1"/>
    <property type="molecule type" value="Genomic_DNA"/>
</dbReference>
<keyword evidence="3" id="KW-0539">Nucleus</keyword>
<dbReference type="Proteomes" id="UP000750711">
    <property type="component" value="Unassembled WGS sequence"/>
</dbReference>
<gene>
    <name evidence="6" type="ORF">GP486_001077</name>
</gene>
<dbReference type="GO" id="GO:0000118">
    <property type="term" value="C:histone deacetylase complex"/>
    <property type="evidence" value="ECO:0007669"/>
    <property type="project" value="TreeGrafter"/>
</dbReference>
<dbReference type="InterPro" id="IPR003347">
    <property type="entry name" value="JmjC_dom"/>
</dbReference>
<keyword evidence="2" id="KW-0479">Metal-binding</keyword>
<evidence type="ECO:0000256" key="2">
    <source>
        <dbReference type="ARBA" id="ARBA00022723"/>
    </source>
</evidence>
<feature type="domain" description="JmjC" evidence="5">
    <location>
        <begin position="609"/>
        <end position="820"/>
    </location>
</feature>
<comment type="subcellular location">
    <subcellularLocation>
        <location evidence="1">Nucleus</location>
    </subcellularLocation>
</comment>
<dbReference type="Pfam" id="PF02373">
    <property type="entry name" value="JmjC"/>
    <property type="match status" value="1"/>
</dbReference>
<protein>
    <recommendedName>
        <fullName evidence="5">JmjC domain-containing protein</fullName>
    </recommendedName>
</protein>
<dbReference type="GO" id="GO:0032454">
    <property type="term" value="F:histone H3K9 demethylase activity"/>
    <property type="evidence" value="ECO:0007669"/>
    <property type="project" value="InterPro"/>
</dbReference>
<dbReference type="PANTHER" id="PTHR12549">
    <property type="entry name" value="JMJC DOMAIN-CONTAINING HISTONE DEMETHYLATION PROTEIN"/>
    <property type="match status" value="1"/>
</dbReference>
<dbReference type="SMART" id="SM00558">
    <property type="entry name" value="JmjC"/>
    <property type="match status" value="1"/>
</dbReference>
<comment type="caution">
    <text evidence="6">The sequence shown here is derived from an EMBL/GenBank/DDBJ whole genome shotgun (WGS) entry which is preliminary data.</text>
</comment>
<dbReference type="GO" id="GO:0000785">
    <property type="term" value="C:chromatin"/>
    <property type="evidence" value="ECO:0007669"/>
    <property type="project" value="TreeGrafter"/>
</dbReference>
<dbReference type="GO" id="GO:0046872">
    <property type="term" value="F:metal ion binding"/>
    <property type="evidence" value="ECO:0007669"/>
    <property type="project" value="UniProtKB-KW"/>
</dbReference>
<organism evidence="6 7">
    <name type="scientific">Trichoglossum hirsutum</name>
    <dbReference type="NCBI Taxonomy" id="265104"/>
    <lineage>
        <taxon>Eukaryota</taxon>
        <taxon>Fungi</taxon>
        <taxon>Dikarya</taxon>
        <taxon>Ascomycota</taxon>
        <taxon>Pezizomycotina</taxon>
        <taxon>Geoglossomycetes</taxon>
        <taxon>Geoglossales</taxon>
        <taxon>Geoglossaceae</taxon>
        <taxon>Trichoglossum</taxon>
    </lineage>
</organism>
<accession>A0A9P8LHQ7</accession>
<evidence type="ECO:0000256" key="3">
    <source>
        <dbReference type="ARBA" id="ARBA00023242"/>
    </source>
</evidence>
<keyword evidence="7" id="KW-1185">Reference proteome</keyword>
<dbReference type="AlphaFoldDB" id="A0A9P8LHQ7"/>
<reference evidence="6" key="1">
    <citation type="submission" date="2021-03" db="EMBL/GenBank/DDBJ databases">
        <title>Comparative genomics and phylogenomic investigation of the class Geoglossomycetes provide insights into ecological specialization and systematics.</title>
        <authorList>
            <person name="Melie T."/>
            <person name="Pirro S."/>
            <person name="Miller A.N."/>
            <person name="Quandt A."/>
        </authorList>
    </citation>
    <scope>NUCLEOTIDE SEQUENCE</scope>
    <source>
        <strain evidence="6">CAQ_001_2017</strain>
    </source>
</reference>
<name>A0A9P8LHQ7_9PEZI</name>
<feature type="compositionally biased region" description="Basic residues" evidence="4">
    <location>
        <begin position="845"/>
        <end position="855"/>
    </location>
</feature>
<evidence type="ECO:0000256" key="4">
    <source>
        <dbReference type="SAM" id="MobiDB-lite"/>
    </source>
</evidence>
<dbReference type="InterPro" id="IPR045109">
    <property type="entry name" value="LSDs-like"/>
</dbReference>
<feature type="region of interest" description="Disordered" evidence="4">
    <location>
        <begin position="1"/>
        <end position="104"/>
    </location>
</feature>
<evidence type="ECO:0000259" key="5">
    <source>
        <dbReference type="PROSITE" id="PS51184"/>
    </source>
</evidence>
<proteinExistence type="predicted"/>
<dbReference type="Gene3D" id="2.60.120.650">
    <property type="entry name" value="Cupin"/>
    <property type="match status" value="1"/>
</dbReference>
<feature type="compositionally biased region" description="Polar residues" evidence="4">
    <location>
        <begin position="948"/>
        <end position="960"/>
    </location>
</feature>
<feature type="compositionally biased region" description="Basic and acidic residues" evidence="4">
    <location>
        <begin position="35"/>
        <end position="51"/>
    </location>
</feature>
<feature type="region of interest" description="Disordered" evidence="4">
    <location>
        <begin position="937"/>
        <end position="960"/>
    </location>
</feature>
<evidence type="ECO:0000256" key="1">
    <source>
        <dbReference type="ARBA" id="ARBA00004123"/>
    </source>
</evidence>
<dbReference type="PANTHER" id="PTHR12549:SF38">
    <property type="entry name" value="JMJC DOMAIN-CONTAINING HISTONE DEMETHYLASE 2, ISOFORM A"/>
    <property type="match status" value="1"/>
</dbReference>
<evidence type="ECO:0000313" key="7">
    <source>
        <dbReference type="Proteomes" id="UP000750711"/>
    </source>
</evidence>
<dbReference type="SUPFAM" id="SSF51197">
    <property type="entry name" value="Clavaminate synthase-like"/>
    <property type="match status" value="1"/>
</dbReference>